<dbReference type="STRING" id="104102.AtDm6_1059"/>
<keyword evidence="3" id="KW-1185">Reference proteome</keyword>
<sequence>MNKPAVSRRGILSVSLAATAAAVPVVASSSPVGGQDTALLDVLRRYWQAERAILAMEARTEPPVTAPEYPAWEAQFDARIADRDRAIVQLSGIRAVTTEGWQAKATILERCLPPRLHFSDAGLDDPEIRLALSLARDVAGGAA</sequence>
<evidence type="ECO:0000313" key="3">
    <source>
        <dbReference type="Proteomes" id="UP000029448"/>
    </source>
</evidence>
<evidence type="ECO:0000256" key="1">
    <source>
        <dbReference type="SAM" id="SignalP"/>
    </source>
</evidence>
<comment type="caution">
    <text evidence="2">The sequence shown here is derived from an EMBL/GenBank/DDBJ whole genome shotgun (WGS) entry which is preliminary data.</text>
</comment>
<dbReference type="GeneID" id="89478237"/>
<dbReference type="PATRIC" id="fig|104102.7.peg.1054"/>
<dbReference type="Proteomes" id="UP000029448">
    <property type="component" value="Unassembled WGS sequence"/>
</dbReference>
<evidence type="ECO:0008006" key="4">
    <source>
        <dbReference type="Google" id="ProtNLM"/>
    </source>
</evidence>
<gene>
    <name evidence="2" type="ORF">AtDm6_1059</name>
</gene>
<feature type="signal peptide" evidence="1">
    <location>
        <begin position="1"/>
        <end position="27"/>
    </location>
</feature>
<name>A0A094ZRF3_9PROT</name>
<accession>A0A094ZRF3</accession>
<reference evidence="2 3" key="1">
    <citation type="submission" date="2014-06" db="EMBL/GenBank/DDBJ databases">
        <title>Functional and comparative genomic analyses of the Drosophila gut microbiota identify candidate symbiosis factors.</title>
        <authorList>
            <person name="Newell P.D."/>
            <person name="Chaston J.M."/>
            <person name="Douglas A.E."/>
        </authorList>
    </citation>
    <scope>NUCLEOTIDE SEQUENCE [LARGE SCALE GENOMIC DNA]</scope>
    <source>
        <strain evidence="2 3">DmCS_006</strain>
    </source>
</reference>
<dbReference type="AlphaFoldDB" id="A0A094ZRF3"/>
<protein>
    <recommendedName>
        <fullName evidence="4">Twin-arginine translocation pathway signal</fullName>
    </recommendedName>
</protein>
<keyword evidence="1" id="KW-0732">Signal</keyword>
<dbReference type="RefSeq" id="WP_231551623.1">
    <property type="nucleotide sequence ID" value="NZ_JACAOJ010000001.1"/>
</dbReference>
<dbReference type="EMBL" id="JOKM01000030">
    <property type="protein sequence ID" value="KGB24746.1"/>
    <property type="molecule type" value="Genomic_DNA"/>
</dbReference>
<feature type="chain" id="PRO_5001912676" description="Twin-arginine translocation pathway signal" evidence="1">
    <location>
        <begin position="28"/>
        <end position="143"/>
    </location>
</feature>
<evidence type="ECO:0000313" key="2">
    <source>
        <dbReference type="EMBL" id="KGB24746.1"/>
    </source>
</evidence>
<organism evidence="2 3">
    <name type="scientific">Acetobacter tropicalis</name>
    <dbReference type="NCBI Taxonomy" id="104102"/>
    <lineage>
        <taxon>Bacteria</taxon>
        <taxon>Pseudomonadati</taxon>
        <taxon>Pseudomonadota</taxon>
        <taxon>Alphaproteobacteria</taxon>
        <taxon>Acetobacterales</taxon>
        <taxon>Acetobacteraceae</taxon>
        <taxon>Acetobacter</taxon>
    </lineage>
</organism>
<proteinExistence type="predicted"/>